<sequence>MGKSEPYVPITNPYLGNRSYYGGTIGVIWPQIVAREFYNQGYFSSPFVSPSSHQAKFQVSQSYAWGSAVTGDVYTDGSGIVLKDCNKPSQTPLCIPGLRKQVGLYLAANQGKADPNALYFLWAGGNDMFNNISNITHLHWTRIVWSPAQNVADAAGALTKAGARHIVIINLPNVAYTPALAGKSSLKGIVTFVTNHFNQHLTDDSIQALSPYKVQPIIIDAAKMFEDIYMKKPPFATLKIHSLAKTCESDKKAAAANCPEYLFWNKKHPAWLGSQIIAKAVINQLKVA</sequence>
<keyword evidence="1" id="KW-0378">Hydrolase</keyword>
<dbReference type="Gene3D" id="3.40.50.1110">
    <property type="entry name" value="SGNH hydrolase"/>
    <property type="match status" value="1"/>
</dbReference>
<protein>
    <submittedName>
        <fullName evidence="2">Lipase</fullName>
    </submittedName>
</protein>
<dbReference type="Pfam" id="PF00657">
    <property type="entry name" value="Lipase_GDSL"/>
    <property type="match status" value="1"/>
</dbReference>
<evidence type="ECO:0000313" key="2">
    <source>
        <dbReference type="EMBL" id="ODN44041.1"/>
    </source>
</evidence>
<reference evidence="2 3" key="1">
    <citation type="submission" date="2016-08" db="EMBL/GenBank/DDBJ databases">
        <title>Draft genome sequence of Candidatus Piscirickettsia litoralis, from seawater.</title>
        <authorList>
            <person name="Wan X."/>
            <person name="Lee A.J."/>
            <person name="Hou S."/>
            <person name="Donachie S.P."/>
        </authorList>
    </citation>
    <scope>NUCLEOTIDE SEQUENCE [LARGE SCALE GENOMIC DNA]</scope>
    <source>
        <strain evidence="2 3">Y2</strain>
    </source>
</reference>
<dbReference type="InterPro" id="IPR051058">
    <property type="entry name" value="GDSL_Est/Lipase"/>
</dbReference>
<dbReference type="PANTHER" id="PTHR45648:SF22">
    <property type="entry name" value="GDSL LIPASE_ACYLHYDROLASE FAMILY PROTEIN (AFU_ORTHOLOGUE AFUA_4G14700)"/>
    <property type="match status" value="1"/>
</dbReference>
<dbReference type="PANTHER" id="PTHR45648">
    <property type="entry name" value="GDSL LIPASE/ACYLHYDROLASE FAMILY PROTEIN (AFU_ORTHOLOGUE AFUA_4G14700)"/>
    <property type="match status" value="1"/>
</dbReference>
<accession>A0ABX3A596</accession>
<gene>
    <name evidence="2" type="ORF">BGC07_08200</name>
</gene>
<organism evidence="2 3">
    <name type="scientific">Piscirickettsia litoralis</name>
    <dbReference type="NCBI Taxonomy" id="1891921"/>
    <lineage>
        <taxon>Bacteria</taxon>
        <taxon>Pseudomonadati</taxon>
        <taxon>Pseudomonadota</taxon>
        <taxon>Gammaproteobacteria</taxon>
        <taxon>Thiotrichales</taxon>
        <taxon>Piscirickettsiaceae</taxon>
        <taxon>Piscirickettsia</taxon>
    </lineage>
</organism>
<evidence type="ECO:0000313" key="3">
    <source>
        <dbReference type="Proteomes" id="UP000094329"/>
    </source>
</evidence>
<keyword evidence="3" id="KW-1185">Reference proteome</keyword>
<dbReference type="SUPFAM" id="SSF52266">
    <property type="entry name" value="SGNH hydrolase"/>
    <property type="match status" value="1"/>
</dbReference>
<dbReference type="Proteomes" id="UP000094329">
    <property type="component" value="Unassembled WGS sequence"/>
</dbReference>
<evidence type="ECO:0000256" key="1">
    <source>
        <dbReference type="ARBA" id="ARBA00022801"/>
    </source>
</evidence>
<proteinExistence type="predicted"/>
<comment type="caution">
    <text evidence="2">The sequence shown here is derived from an EMBL/GenBank/DDBJ whole genome shotgun (WGS) entry which is preliminary data.</text>
</comment>
<name>A0ABX3A596_9GAMM</name>
<dbReference type="InterPro" id="IPR036514">
    <property type="entry name" value="SGNH_hydro_sf"/>
</dbReference>
<dbReference type="EMBL" id="MDTU01000001">
    <property type="protein sequence ID" value="ODN44041.1"/>
    <property type="molecule type" value="Genomic_DNA"/>
</dbReference>
<dbReference type="InterPro" id="IPR001087">
    <property type="entry name" value="GDSL"/>
</dbReference>